<evidence type="ECO:0000313" key="3">
    <source>
        <dbReference type="Proteomes" id="UP001314263"/>
    </source>
</evidence>
<protein>
    <recommendedName>
        <fullName evidence="4">Transaldolase</fullName>
    </recommendedName>
</protein>
<dbReference type="EMBL" id="CAUYUE010000011">
    <property type="protein sequence ID" value="CAK0784775.1"/>
    <property type="molecule type" value="Genomic_DNA"/>
</dbReference>
<keyword evidence="3" id="KW-1185">Reference proteome</keyword>
<reference evidence="2 3" key="1">
    <citation type="submission" date="2023-10" db="EMBL/GenBank/DDBJ databases">
        <authorList>
            <person name="Maclean D."/>
            <person name="Macfadyen A."/>
        </authorList>
    </citation>
    <scope>NUCLEOTIDE SEQUENCE [LARGE SCALE GENOMIC DNA]</scope>
</reference>
<dbReference type="PANTHER" id="PTHR10683">
    <property type="entry name" value="TRANSALDOLASE"/>
    <property type="match status" value="1"/>
</dbReference>
<dbReference type="GO" id="GO:0005975">
    <property type="term" value="P:carbohydrate metabolic process"/>
    <property type="evidence" value="ECO:0007669"/>
    <property type="project" value="InterPro"/>
</dbReference>
<accession>A0AAV1IFN2</accession>
<dbReference type="Pfam" id="PF00923">
    <property type="entry name" value="TAL_FSA"/>
    <property type="match status" value="1"/>
</dbReference>
<evidence type="ECO:0000256" key="1">
    <source>
        <dbReference type="ARBA" id="ARBA00023270"/>
    </source>
</evidence>
<dbReference type="Proteomes" id="UP001314263">
    <property type="component" value="Unassembled WGS sequence"/>
</dbReference>
<dbReference type="SUPFAM" id="SSF51569">
    <property type="entry name" value="Aldolase"/>
    <property type="match status" value="1"/>
</dbReference>
<keyword evidence="1" id="KW-0704">Schiff base</keyword>
<dbReference type="Gene3D" id="3.20.20.70">
    <property type="entry name" value="Aldolase class I"/>
    <property type="match status" value="1"/>
</dbReference>
<evidence type="ECO:0008006" key="4">
    <source>
        <dbReference type="Google" id="ProtNLM"/>
    </source>
</evidence>
<gene>
    <name evidence="2" type="ORF">CVIRNUC_007979</name>
</gene>
<proteinExistence type="predicted"/>
<evidence type="ECO:0000313" key="2">
    <source>
        <dbReference type="EMBL" id="CAK0784775.1"/>
    </source>
</evidence>
<dbReference type="InterPro" id="IPR013785">
    <property type="entry name" value="Aldolase_TIM"/>
</dbReference>
<comment type="caution">
    <text evidence="2">The sequence shown here is derived from an EMBL/GenBank/DDBJ whole genome shotgun (WGS) entry which is preliminary data.</text>
</comment>
<organism evidence="2 3">
    <name type="scientific">Coccomyxa viridis</name>
    <dbReference type="NCBI Taxonomy" id="1274662"/>
    <lineage>
        <taxon>Eukaryota</taxon>
        <taxon>Viridiplantae</taxon>
        <taxon>Chlorophyta</taxon>
        <taxon>core chlorophytes</taxon>
        <taxon>Trebouxiophyceae</taxon>
        <taxon>Trebouxiophyceae incertae sedis</taxon>
        <taxon>Coccomyxaceae</taxon>
        <taxon>Coccomyxa</taxon>
    </lineage>
</organism>
<dbReference type="AlphaFoldDB" id="A0AAV1IFN2"/>
<dbReference type="InterPro" id="IPR001585">
    <property type="entry name" value="TAL/FSA"/>
</dbReference>
<dbReference type="PANTHER" id="PTHR10683:SF40">
    <property type="entry name" value="FRUCTOSE-6-PHOSPHATE ALDOLASE 1-RELATED"/>
    <property type="match status" value="1"/>
</dbReference>
<sequence>MQWERWSKSQLFYGFTTNPSNLLRDQVPACNLKTLNILAEQAWSLGAKELQLQAWGSSAAKMYSVGLDLAGIDNRVVVKLPVTDAGVEAAALLKKQGVLVTLTGVYTAHQAFTAIAAGADYAAPYLGRMNDAGRNGRGEIVAMQQMVDSLQSSMRLLVASVRSPDDIVALASQGCNTFTISPDCANQLFQEQLTWQAADQFERDAAALGAA</sequence>
<name>A0AAV1IFN2_9CHLO</name>